<evidence type="ECO:0000256" key="1">
    <source>
        <dbReference type="SAM" id="MobiDB-lite"/>
    </source>
</evidence>
<name>A0ABX0XWC4_9ACTN</name>
<feature type="region of interest" description="Disordered" evidence="1">
    <location>
        <begin position="392"/>
        <end position="442"/>
    </location>
</feature>
<feature type="region of interest" description="Disordered" evidence="1">
    <location>
        <begin position="314"/>
        <end position="359"/>
    </location>
</feature>
<sequence>MIPSDVSGGTAWEMYDIHTIHSMVDGVTDDQIQTSWDQVMAWRKTQQLLDEHAATLTRYRQDLVGSWSPEKNAASAAFVQYVDDLIQSLQQSSKAADDNVRALSELTSAVETARTEVKKAYQEYSANQSKLQAASAKPAPSGTPTPSPSPSPSPAPPPVAPGRQEQLTQQARSAMATLAGTASYSAWRMTVPPPYTPPNFVKREESQHLADPSVVTAQPPVVPAPRSSTSQFDATTPYVPGGAVDQNPPANSNVSLIPSGGSPVLAGNVITPPTPGLTPHSPGFTPIPSPPGGVLPPDGPMAFTPGLRVIGSRITPGDSVTPRGGSFEAFPGRGPRGAVPAEEVPPRTLGGGRALPPGGVIGKPPAVGAVEPFVGGGRPSAGVEPRVNPVGGVLGQTGAPAGRTSGSVGNRGTTTGQSFLSGRRAGKSVRGHDSGGWDPDDPWAVEQGVTPVLEPGREQSFHDPGPGVIGIDR</sequence>
<accession>A0ABX0XWC4</accession>
<dbReference type="RefSeq" id="WP_167925244.1">
    <property type="nucleotide sequence ID" value="NZ_JAATVY010000006.1"/>
</dbReference>
<comment type="caution">
    <text evidence="2">The sequence shown here is derived from an EMBL/GenBank/DDBJ whole genome shotgun (WGS) entry which is preliminary data.</text>
</comment>
<feature type="compositionally biased region" description="Polar residues" evidence="1">
    <location>
        <begin position="404"/>
        <end position="420"/>
    </location>
</feature>
<protein>
    <recommendedName>
        <fullName evidence="4">PPE family domain-containing protein</fullName>
    </recommendedName>
</protein>
<proteinExistence type="predicted"/>
<dbReference type="InterPro" id="IPR038332">
    <property type="entry name" value="PPE_sf"/>
</dbReference>
<evidence type="ECO:0000313" key="3">
    <source>
        <dbReference type="Proteomes" id="UP000722989"/>
    </source>
</evidence>
<evidence type="ECO:0008006" key="4">
    <source>
        <dbReference type="Google" id="ProtNLM"/>
    </source>
</evidence>
<keyword evidence="3" id="KW-1185">Reference proteome</keyword>
<organism evidence="2 3">
    <name type="scientific">Planosporangium thailandense</name>
    <dbReference type="NCBI Taxonomy" id="765197"/>
    <lineage>
        <taxon>Bacteria</taxon>
        <taxon>Bacillati</taxon>
        <taxon>Actinomycetota</taxon>
        <taxon>Actinomycetes</taxon>
        <taxon>Micromonosporales</taxon>
        <taxon>Micromonosporaceae</taxon>
        <taxon>Planosporangium</taxon>
    </lineage>
</organism>
<feature type="compositionally biased region" description="Pro residues" evidence="1">
    <location>
        <begin position="141"/>
        <end position="160"/>
    </location>
</feature>
<reference evidence="2 3" key="1">
    <citation type="submission" date="2020-03" db="EMBL/GenBank/DDBJ databases">
        <title>WGS of the type strain of Planosporangium spp.</title>
        <authorList>
            <person name="Thawai C."/>
        </authorList>
    </citation>
    <scope>NUCLEOTIDE SEQUENCE [LARGE SCALE GENOMIC DNA]</scope>
    <source>
        <strain evidence="2 3">TBRC 5610</strain>
    </source>
</reference>
<dbReference type="Gene3D" id="1.20.1260.20">
    <property type="entry name" value="PPE superfamily"/>
    <property type="match status" value="1"/>
</dbReference>
<feature type="region of interest" description="Disordered" evidence="1">
    <location>
        <begin position="128"/>
        <end position="175"/>
    </location>
</feature>
<dbReference type="Proteomes" id="UP000722989">
    <property type="component" value="Unassembled WGS sequence"/>
</dbReference>
<gene>
    <name evidence="2" type="ORF">HC031_11520</name>
</gene>
<evidence type="ECO:0000313" key="2">
    <source>
        <dbReference type="EMBL" id="NJC70335.1"/>
    </source>
</evidence>
<dbReference type="EMBL" id="JAATVY010000006">
    <property type="protein sequence ID" value="NJC70335.1"/>
    <property type="molecule type" value="Genomic_DNA"/>
</dbReference>